<dbReference type="EMBL" id="QPIJ01000001">
    <property type="protein sequence ID" value="RCV93641.1"/>
    <property type="molecule type" value="Genomic_DNA"/>
</dbReference>
<feature type="region of interest" description="Disordered" evidence="1">
    <location>
        <begin position="43"/>
        <end position="68"/>
    </location>
</feature>
<comment type="caution">
    <text evidence="2">The sequence shown here is derived from an EMBL/GenBank/DDBJ whole genome shotgun (WGS) entry which is preliminary data.</text>
</comment>
<proteinExistence type="predicted"/>
<evidence type="ECO:0000313" key="2">
    <source>
        <dbReference type="EMBL" id="RCV93641.1"/>
    </source>
</evidence>
<gene>
    <name evidence="2" type="ORF">DU506_00355</name>
</gene>
<feature type="compositionally biased region" description="Polar residues" evidence="1">
    <location>
        <begin position="59"/>
        <end position="68"/>
    </location>
</feature>
<dbReference type="AlphaFoldDB" id="A0A368U9Q2"/>
<dbReference type="RefSeq" id="WP_114484969.1">
    <property type="nucleotide sequence ID" value="NZ_CBCSHM010000005.1"/>
</dbReference>
<sequence length="68" mass="7741">MKRTTKACWNCDSKVLRHFSSLNEKVCHACGTVMPWVLEDGQKPMLGTSRDGEPVNRVINDSPQPRRK</sequence>
<evidence type="ECO:0000313" key="3">
    <source>
        <dbReference type="Proteomes" id="UP000253204"/>
    </source>
</evidence>
<organism evidence="2 3">
    <name type="scientific">Vreelandella rituensis</name>
    <dbReference type="NCBI Taxonomy" id="2282306"/>
    <lineage>
        <taxon>Bacteria</taxon>
        <taxon>Pseudomonadati</taxon>
        <taxon>Pseudomonadota</taxon>
        <taxon>Gammaproteobacteria</taxon>
        <taxon>Oceanospirillales</taxon>
        <taxon>Halomonadaceae</taxon>
        <taxon>Vreelandella</taxon>
    </lineage>
</organism>
<accession>A0A368U9Q2</accession>
<reference evidence="2 3" key="1">
    <citation type="submission" date="2018-07" db="EMBL/GenBank/DDBJ databases">
        <title>Halomonas rutogse sp. nov., isolated from Lake TangqianCo on Tibetan Plateau.</title>
        <authorList>
            <person name="Lu H."/>
            <person name="Xing P."/>
            <person name="Wu Q."/>
        </authorList>
    </citation>
    <scope>NUCLEOTIDE SEQUENCE [LARGE SCALE GENOMIC DNA]</scope>
    <source>
        <strain evidence="2 3">TQ8S</strain>
    </source>
</reference>
<protein>
    <submittedName>
        <fullName evidence="2">Uncharacterized protein</fullName>
    </submittedName>
</protein>
<dbReference type="Proteomes" id="UP000253204">
    <property type="component" value="Unassembled WGS sequence"/>
</dbReference>
<keyword evidence="3" id="KW-1185">Reference proteome</keyword>
<evidence type="ECO:0000256" key="1">
    <source>
        <dbReference type="SAM" id="MobiDB-lite"/>
    </source>
</evidence>
<name>A0A368U9Q2_9GAMM</name>
<dbReference type="OrthoDB" id="6173651at2"/>
<dbReference type="SUPFAM" id="SSF57783">
    <property type="entry name" value="Zinc beta-ribbon"/>
    <property type="match status" value="1"/>
</dbReference>